<proteinExistence type="predicted"/>
<accession>A0ABP0IHR5</accession>
<protein>
    <submittedName>
        <fullName evidence="1">Uncharacterized protein</fullName>
    </submittedName>
</protein>
<organism evidence="1 3">
    <name type="scientific">Durusdinium trenchii</name>
    <dbReference type="NCBI Taxonomy" id="1381693"/>
    <lineage>
        <taxon>Eukaryota</taxon>
        <taxon>Sar</taxon>
        <taxon>Alveolata</taxon>
        <taxon>Dinophyceae</taxon>
        <taxon>Suessiales</taxon>
        <taxon>Symbiodiniaceae</taxon>
        <taxon>Durusdinium</taxon>
    </lineage>
</organism>
<dbReference type="Proteomes" id="UP001642484">
    <property type="component" value="Unassembled WGS sequence"/>
</dbReference>
<dbReference type="EMBL" id="CAXAMN010002725">
    <property type="protein sequence ID" value="CAK9001003.1"/>
    <property type="molecule type" value="Genomic_DNA"/>
</dbReference>
<evidence type="ECO:0000313" key="1">
    <source>
        <dbReference type="EMBL" id="CAK9000893.1"/>
    </source>
</evidence>
<evidence type="ECO:0000313" key="3">
    <source>
        <dbReference type="Proteomes" id="UP001642484"/>
    </source>
</evidence>
<dbReference type="EMBL" id="CAXAMN010002703">
    <property type="protein sequence ID" value="CAK9000893.1"/>
    <property type="molecule type" value="Genomic_DNA"/>
</dbReference>
<reference evidence="1 3" key="1">
    <citation type="submission" date="2024-02" db="EMBL/GenBank/DDBJ databases">
        <authorList>
            <person name="Chen Y."/>
            <person name="Shah S."/>
            <person name="Dougan E. K."/>
            <person name="Thang M."/>
            <person name="Chan C."/>
        </authorList>
    </citation>
    <scope>NUCLEOTIDE SEQUENCE [LARGE SCALE GENOMIC DNA]</scope>
</reference>
<gene>
    <name evidence="1" type="ORF">CCMP2556_LOCUS6249</name>
    <name evidence="2" type="ORF">CCMP2556_LOCUS6287</name>
</gene>
<evidence type="ECO:0000313" key="2">
    <source>
        <dbReference type="EMBL" id="CAK9001003.1"/>
    </source>
</evidence>
<comment type="caution">
    <text evidence="1">The sequence shown here is derived from an EMBL/GenBank/DDBJ whole genome shotgun (WGS) entry which is preliminary data.</text>
</comment>
<keyword evidence="3" id="KW-1185">Reference proteome</keyword>
<name>A0ABP0IHR5_9DINO</name>
<sequence>MTGNQENLDSILQDVGLVHRSGEGIGLVGRGWNKKLYFPRPDLIKLTAGLCLHSDLSVAPRVESGSQGSLRLLVSVLTHGCDYSLCTQTGFNISDCRASDFVTFSTVRQIQKYCLCLTLQSWKANC</sequence>